<dbReference type="Proteomes" id="UP000251035">
    <property type="component" value="Unassembled WGS sequence"/>
</dbReference>
<dbReference type="RefSeq" id="WP_108291989.1">
    <property type="nucleotide sequence ID" value="NZ_CAAAIR010000002.1"/>
</dbReference>
<evidence type="ECO:0000313" key="6">
    <source>
        <dbReference type="Proteomes" id="UP000306421"/>
    </source>
</evidence>
<accession>A0A3A5L956</accession>
<dbReference type="EMBL" id="QZWB01000003">
    <property type="protein sequence ID" value="RJT48179.1"/>
    <property type="molecule type" value="Genomic_DNA"/>
</dbReference>
<reference evidence="1 4" key="1">
    <citation type="submission" date="2018-04" db="EMBL/GenBank/DDBJ databases">
        <title>Whole genome sequence comparison of clinical and drinking water Legionella pneumophila isolates associated with the Flint Water Crisis.</title>
        <authorList>
            <person name="Garner E."/>
            <person name="Brown C."/>
            <person name="Schwake O."/>
            <person name="Coil D."/>
            <person name="Jospin G."/>
            <person name="Eisen J."/>
            <person name="Edwards M."/>
            <person name="Pruden A."/>
        </authorList>
    </citation>
    <scope>NUCLEOTIDE SEQUENCE [LARGE SCALE GENOMIC DNA]</scope>
    <source>
        <strain evidence="1 4">Genessee03</strain>
    </source>
</reference>
<dbReference type="Proteomes" id="UP000270757">
    <property type="component" value="Unassembled WGS sequence"/>
</dbReference>
<proteinExistence type="predicted"/>
<dbReference type="Proteomes" id="UP000306421">
    <property type="component" value="Unassembled WGS sequence"/>
</dbReference>
<dbReference type="GeneID" id="48947100"/>
<organism evidence="2 5">
    <name type="scientific">Legionella taurinensis</name>
    <dbReference type="NCBI Taxonomy" id="70611"/>
    <lineage>
        <taxon>Bacteria</taxon>
        <taxon>Pseudomonadati</taxon>
        <taxon>Pseudomonadota</taxon>
        <taxon>Gammaproteobacteria</taxon>
        <taxon>Legionellales</taxon>
        <taxon>Legionellaceae</taxon>
        <taxon>Legionella</taxon>
    </lineage>
</organism>
<dbReference type="AlphaFoldDB" id="A0A3A5L956"/>
<evidence type="ECO:0000313" key="5">
    <source>
        <dbReference type="Proteomes" id="UP000270757"/>
    </source>
</evidence>
<name>A0A3A5L956_9GAMM</name>
<sequence>MKFVTRVNKPLILTVGQDALMIRIRNASKQALNELQTYVEEQINEVLLRIKMNSAPENHIEESSVLSALQKIRESIDQEITSRQLNPETSNFGLFN</sequence>
<dbReference type="EMBL" id="QCXM01000007">
    <property type="protein sequence ID" value="PUT47379.1"/>
    <property type="molecule type" value="Genomic_DNA"/>
</dbReference>
<evidence type="ECO:0000313" key="1">
    <source>
        <dbReference type="EMBL" id="PUT47379.1"/>
    </source>
</evidence>
<evidence type="ECO:0000313" key="4">
    <source>
        <dbReference type="Proteomes" id="UP000251035"/>
    </source>
</evidence>
<gene>
    <name evidence="2" type="ORF">D6J04_03505</name>
    <name evidence="1" type="ORF">DB745_08575</name>
    <name evidence="3" type="ORF">DIZ81_05160</name>
</gene>
<protein>
    <submittedName>
        <fullName evidence="2">Uncharacterized protein</fullName>
    </submittedName>
</protein>
<dbReference type="EMBL" id="QFGG01000003">
    <property type="protein sequence ID" value="TID44883.1"/>
    <property type="molecule type" value="Genomic_DNA"/>
</dbReference>
<keyword evidence="4" id="KW-1185">Reference proteome</keyword>
<evidence type="ECO:0000313" key="2">
    <source>
        <dbReference type="EMBL" id="RJT48179.1"/>
    </source>
</evidence>
<evidence type="ECO:0000313" key="3">
    <source>
        <dbReference type="EMBL" id="TID44883.1"/>
    </source>
</evidence>
<reference evidence="3 6" key="2">
    <citation type="submission" date="2018-04" db="EMBL/GenBank/DDBJ databases">
        <title>Whole genome sequence comparison of clinical and drinking water Legionella pneumophila isolates.</title>
        <authorList>
            <person name="Garner E."/>
        </authorList>
    </citation>
    <scope>NUCLEOTIDE SEQUENCE [LARGE SCALE GENOMIC DNA]</scope>
    <source>
        <strain evidence="3 6">WH02</strain>
    </source>
</reference>
<reference evidence="2 5" key="3">
    <citation type="submission" date="2018-09" db="EMBL/GenBank/DDBJ databases">
        <title>Draft genome sequences of Legionella taurinensis isolated from water samples.</title>
        <authorList>
            <person name="Chakeri A."/>
            <person name="Allerberger F."/>
            <person name="Kundi M."/>
            <person name="Ruppitsch W."/>
            <person name="Schmid D."/>
        </authorList>
    </citation>
    <scope>NUCLEOTIDE SEQUENCE [LARGE SCALE GENOMIC DNA]</scope>
    <source>
        <strain evidence="2 5">4570-18-6</strain>
    </source>
</reference>
<comment type="caution">
    <text evidence="2">The sequence shown here is derived from an EMBL/GenBank/DDBJ whole genome shotgun (WGS) entry which is preliminary data.</text>
</comment>